<dbReference type="Proteomes" id="UP001283361">
    <property type="component" value="Unassembled WGS sequence"/>
</dbReference>
<accession>A0AAE0YF05</accession>
<name>A0AAE0YF05_9GAST</name>
<evidence type="ECO:0000313" key="2">
    <source>
        <dbReference type="EMBL" id="KAK3742523.1"/>
    </source>
</evidence>
<evidence type="ECO:0000256" key="1">
    <source>
        <dbReference type="SAM" id="MobiDB-lite"/>
    </source>
</evidence>
<feature type="compositionally biased region" description="Polar residues" evidence="1">
    <location>
        <begin position="28"/>
        <end position="42"/>
    </location>
</feature>
<sequence>MTERSNLLHDAVTRTGYKQSHRSAGHQVRSSHWTTGSYGSRESSSKDVVPLGRYMLPAGDELNGEQKLWQWK</sequence>
<reference evidence="2" key="1">
    <citation type="journal article" date="2023" name="G3 (Bethesda)">
        <title>A reference genome for the long-term kleptoplast-retaining sea slug Elysia crispata morphotype clarki.</title>
        <authorList>
            <person name="Eastman K.E."/>
            <person name="Pendleton A.L."/>
            <person name="Shaikh M.A."/>
            <person name="Suttiyut T."/>
            <person name="Ogas R."/>
            <person name="Tomko P."/>
            <person name="Gavelis G."/>
            <person name="Widhalm J.R."/>
            <person name="Wisecaver J.H."/>
        </authorList>
    </citation>
    <scope>NUCLEOTIDE SEQUENCE</scope>
    <source>
        <strain evidence="2">ECLA1</strain>
    </source>
</reference>
<keyword evidence="3" id="KW-1185">Reference proteome</keyword>
<comment type="caution">
    <text evidence="2">The sequence shown here is derived from an EMBL/GenBank/DDBJ whole genome shotgun (WGS) entry which is preliminary data.</text>
</comment>
<dbReference type="AlphaFoldDB" id="A0AAE0YF05"/>
<feature type="region of interest" description="Disordered" evidence="1">
    <location>
        <begin position="1"/>
        <end position="46"/>
    </location>
</feature>
<organism evidence="2 3">
    <name type="scientific">Elysia crispata</name>
    <name type="common">lettuce slug</name>
    <dbReference type="NCBI Taxonomy" id="231223"/>
    <lineage>
        <taxon>Eukaryota</taxon>
        <taxon>Metazoa</taxon>
        <taxon>Spiralia</taxon>
        <taxon>Lophotrochozoa</taxon>
        <taxon>Mollusca</taxon>
        <taxon>Gastropoda</taxon>
        <taxon>Heterobranchia</taxon>
        <taxon>Euthyneura</taxon>
        <taxon>Panpulmonata</taxon>
        <taxon>Sacoglossa</taxon>
        <taxon>Placobranchoidea</taxon>
        <taxon>Plakobranchidae</taxon>
        <taxon>Elysia</taxon>
    </lineage>
</organism>
<gene>
    <name evidence="2" type="ORF">RRG08_060025</name>
</gene>
<protein>
    <submittedName>
        <fullName evidence="2">Uncharacterized protein</fullName>
    </submittedName>
</protein>
<dbReference type="EMBL" id="JAWDGP010006349">
    <property type="protein sequence ID" value="KAK3742523.1"/>
    <property type="molecule type" value="Genomic_DNA"/>
</dbReference>
<proteinExistence type="predicted"/>
<evidence type="ECO:0000313" key="3">
    <source>
        <dbReference type="Proteomes" id="UP001283361"/>
    </source>
</evidence>